<feature type="transmembrane region" description="Helical" evidence="1">
    <location>
        <begin position="77"/>
        <end position="94"/>
    </location>
</feature>
<keyword evidence="1" id="KW-1133">Transmembrane helix</keyword>
<evidence type="ECO:0000313" key="3">
    <source>
        <dbReference type="Proteomes" id="UP000229433"/>
    </source>
</evidence>
<feature type="transmembrane region" description="Helical" evidence="1">
    <location>
        <begin position="38"/>
        <end position="57"/>
    </location>
</feature>
<organism evidence="2 3">
    <name type="scientific">Leeuwenhoekiella nanhaiensis</name>
    <dbReference type="NCBI Taxonomy" id="1655491"/>
    <lineage>
        <taxon>Bacteria</taxon>
        <taxon>Pseudomonadati</taxon>
        <taxon>Bacteroidota</taxon>
        <taxon>Flavobacteriia</taxon>
        <taxon>Flavobacteriales</taxon>
        <taxon>Flavobacteriaceae</taxon>
        <taxon>Leeuwenhoekiella</taxon>
    </lineage>
</organism>
<feature type="transmembrane region" description="Helical" evidence="1">
    <location>
        <begin position="12"/>
        <end position="32"/>
    </location>
</feature>
<dbReference type="RefSeq" id="WP_099644439.1">
    <property type="nucleotide sequence ID" value="NZ_KZ319287.1"/>
</dbReference>
<reference evidence="2 3" key="1">
    <citation type="submission" date="2017-08" db="EMBL/GenBank/DDBJ databases">
        <title>The whole genome shortgun sequences of strain Leeuwenhoekiella nanhaiensis G18 from the South China Sea.</title>
        <authorList>
            <person name="Liu Q."/>
        </authorList>
    </citation>
    <scope>NUCLEOTIDE SEQUENCE [LARGE SCALE GENOMIC DNA]</scope>
    <source>
        <strain evidence="2 3">G18</strain>
    </source>
</reference>
<keyword evidence="1" id="KW-0812">Transmembrane</keyword>
<comment type="caution">
    <text evidence="2">The sequence shown here is derived from an EMBL/GenBank/DDBJ whole genome shotgun (WGS) entry which is preliminary data.</text>
</comment>
<dbReference type="OrthoDB" id="1551090at2"/>
<dbReference type="AlphaFoldDB" id="A0A2G1VWB7"/>
<protein>
    <recommendedName>
        <fullName evidence="4">DUF2178 domain-containing protein</fullName>
    </recommendedName>
</protein>
<accession>A0A2G1VWB7</accession>
<keyword evidence="3" id="KW-1185">Reference proteome</keyword>
<sequence length="129" mass="14352">MNSQVIASRNKLAKWSIAWVLTTALVTFGSQFLWEARWITIIAILLSLAVGIGMVLANRDFVNAGDELQRKIQLESMGLTLGLSVVCGIAYSQLDTTNLIKQDAEIAFLILFMGITYILCVFFNARKYS</sequence>
<evidence type="ECO:0000256" key="1">
    <source>
        <dbReference type="SAM" id="Phobius"/>
    </source>
</evidence>
<feature type="transmembrane region" description="Helical" evidence="1">
    <location>
        <begin position="106"/>
        <end position="125"/>
    </location>
</feature>
<keyword evidence="1" id="KW-0472">Membrane</keyword>
<evidence type="ECO:0000313" key="2">
    <source>
        <dbReference type="EMBL" id="PHQ30900.1"/>
    </source>
</evidence>
<proteinExistence type="predicted"/>
<gene>
    <name evidence="2" type="ORF">CJ305_01350</name>
</gene>
<dbReference type="EMBL" id="NQXA01000001">
    <property type="protein sequence ID" value="PHQ30900.1"/>
    <property type="molecule type" value="Genomic_DNA"/>
</dbReference>
<evidence type="ECO:0008006" key="4">
    <source>
        <dbReference type="Google" id="ProtNLM"/>
    </source>
</evidence>
<dbReference type="Proteomes" id="UP000229433">
    <property type="component" value="Unassembled WGS sequence"/>
</dbReference>
<name>A0A2G1VWB7_9FLAO</name>